<sequence length="76" mass="8562">MAVETWEQADAIVRSIGLNNNLDAAEEYATVLRDAVRFLREHERPADAECPQCHMSGRHKLSCTEPGAPRKGRTQR</sequence>
<geneLocation type="plasmid" evidence="2">
    <name>2</name>
</geneLocation>
<evidence type="ECO:0000313" key="2">
    <source>
        <dbReference type="EMBL" id="CRY79852.1"/>
    </source>
</evidence>
<feature type="region of interest" description="Disordered" evidence="1">
    <location>
        <begin position="56"/>
        <end position="76"/>
    </location>
</feature>
<protein>
    <submittedName>
        <fullName evidence="2">Uncharacterized protein</fullName>
    </submittedName>
</protein>
<dbReference type="AlphaFoldDB" id="A0A0H5NWJ6"/>
<proteinExistence type="predicted"/>
<reference evidence="3" key="1">
    <citation type="submission" date="2015-03" db="EMBL/GenBank/DDBJ databases">
        <authorList>
            <consortium name="Pathogen Informatics"/>
        </authorList>
    </citation>
    <scope>NUCLEOTIDE SEQUENCE [LARGE SCALE GENOMIC DNA]</scope>
    <source>
        <strain evidence="3">NCTC11134</strain>
        <plasmid evidence="3">2</plasmid>
    </source>
</reference>
<keyword evidence="2" id="KW-0614">Plasmid</keyword>
<evidence type="ECO:0000256" key="1">
    <source>
        <dbReference type="SAM" id="MobiDB-lite"/>
    </source>
</evidence>
<evidence type="ECO:0000313" key="3">
    <source>
        <dbReference type="Proteomes" id="UP000057820"/>
    </source>
</evidence>
<accession>A0A0H5NWJ6</accession>
<organism evidence="2 3">
    <name type="scientific">Nocardia farcinica</name>
    <dbReference type="NCBI Taxonomy" id="37329"/>
    <lineage>
        <taxon>Bacteria</taxon>
        <taxon>Bacillati</taxon>
        <taxon>Actinomycetota</taxon>
        <taxon>Actinomycetes</taxon>
        <taxon>Mycobacteriales</taxon>
        <taxon>Nocardiaceae</taxon>
        <taxon>Nocardia</taxon>
    </lineage>
</organism>
<dbReference type="EMBL" id="LN868939">
    <property type="protein sequence ID" value="CRY79852.1"/>
    <property type="molecule type" value="Genomic_DNA"/>
</dbReference>
<gene>
    <name evidence="2" type="ORF">ERS450000_03505</name>
</gene>
<dbReference type="Proteomes" id="UP000057820">
    <property type="component" value="Plasmid 2"/>
</dbReference>
<dbReference type="KEGG" id="nfr:ERS450000_03505"/>
<name>A0A0H5NWJ6_NOCFR</name>